<gene>
    <name evidence="3" type="ORF">T440DRAFT_420379</name>
</gene>
<dbReference type="PANTHER" id="PTHR35394">
    <property type="entry name" value="DUF3176 DOMAIN-CONTAINING PROTEIN"/>
    <property type="match status" value="1"/>
</dbReference>
<dbReference type="EMBL" id="MU006298">
    <property type="protein sequence ID" value="KAF2852516.1"/>
    <property type="molecule type" value="Genomic_DNA"/>
</dbReference>
<protein>
    <submittedName>
        <fullName evidence="3">Uncharacterized protein</fullName>
    </submittedName>
</protein>
<dbReference type="OrthoDB" id="5376804at2759"/>
<feature type="signal peptide" evidence="2">
    <location>
        <begin position="1"/>
        <end position="17"/>
    </location>
</feature>
<evidence type="ECO:0000313" key="4">
    <source>
        <dbReference type="Proteomes" id="UP000799423"/>
    </source>
</evidence>
<evidence type="ECO:0000256" key="2">
    <source>
        <dbReference type="SAM" id="SignalP"/>
    </source>
</evidence>
<keyword evidence="1" id="KW-0812">Transmembrane</keyword>
<dbReference type="AlphaFoldDB" id="A0A6A7BAF3"/>
<reference evidence="3" key="1">
    <citation type="submission" date="2020-01" db="EMBL/GenBank/DDBJ databases">
        <authorList>
            <consortium name="DOE Joint Genome Institute"/>
            <person name="Haridas S."/>
            <person name="Albert R."/>
            <person name="Binder M."/>
            <person name="Bloem J."/>
            <person name="Labutti K."/>
            <person name="Salamov A."/>
            <person name="Andreopoulos B."/>
            <person name="Baker S.E."/>
            <person name="Barry K."/>
            <person name="Bills G."/>
            <person name="Bluhm B.H."/>
            <person name="Cannon C."/>
            <person name="Castanera R."/>
            <person name="Culley D.E."/>
            <person name="Daum C."/>
            <person name="Ezra D."/>
            <person name="Gonzalez J.B."/>
            <person name="Henrissat B."/>
            <person name="Kuo A."/>
            <person name="Liang C."/>
            <person name="Lipzen A."/>
            <person name="Lutzoni F."/>
            <person name="Magnuson J."/>
            <person name="Mondo S."/>
            <person name="Nolan M."/>
            <person name="Ohm R."/>
            <person name="Pangilinan J."/>
            <person name="Park H.-J."/>
            <person name="Ramirez L."/>
            <person name="Alfaro M."/>
            <person name="Sun H."/>
            <person name="Tritt A."/>
            <person name="Yoshinaga Y."/>
            <person name="Zwiers L.-H."/>
            <person name="Turgeon B.G."/>
            <person name="Goodwin S.B."/>
            <person name="Spatafora J.W."/>
            <person name="Crous P.W."/>
            <person name="Grigoriev I.V."/>
        </authorList>
    </citation>
    <scope>NUCLEOTIDE SEQUENCE</scope>
    <source>
        <strain evidence="3">IPT5</strain>
    </source>
</reference>
<dbReference type="InterPro" id="IPR021514">
    <property type="entry name" value="DUF3176"/>
</dbReference>
<feature type="transmembrane region" description="Helical" evidence="1">
    <location>
        <begin position="62"/>
        <end position="82"/>
    </location>
</feature>
<dbReference type="Pfam" id="PF11374">
    <property type="entry name" value="DUF3176"/>
    <property type="match status" value="1"/>
</dbReference>
<sequence>MSLFSLLMRACVGVVLAEGISQCKWNWYHKSRRLDHIGRLDSASRGSWGSLTLLYHFRPRQAYYLAALGAIITIMASLTGFFSQQLVQFRDCFEKDTAAVVSISRSNTYAQSGGSLENNVPVDFAPMIAAIHVGVIQPVEDLTNVLASGCISGNCSFPATDGASFSTLAVSHLCQDITTHIRTVNESTNLGSRNATMGYLALDYGNNSVVEWPREQGGLVLKSWTSNEVDSVALMHSYFIFRSSWRDNYDWRAVNCSLSPTINTYAANINDGILKESVIERIPLRLIRSQFPYHLSVRDDDFGSELFSWPAKMATNYTIRNGRREPCEGSENPATDHIKFMKPILDSTYINSTNETSTSAWWKWWYYPKDCLWSMHRFSMMAMIDTLAGIFDDQEAIMGNRQGVEASPQMRQIYLDGNMTFATVNERIEHLATSMTSVIRVNGGYGNITSPDSAKGDVWIKTTCMSIRWPWITFPVVMIGLTGIFLLLVVFENRGIEQDRLWKSLFLAALFCDVEIR</sequence>
<evidence type="ECO:0000256" key="1">
    <source>
        <dbReference type="SAM" id="Phobius"/>
    </source>
</evidence>
<proteinExistence type="predicted"/>
<keyword evidence="4" id="KW-1185">Reference proteome</keyword>
<dbReference type="PANTHER" id="PTHR35394:SF6">
    <property type="entry name" value="DUF3176 DOMAIN-CONTAINING PROTEIN"/>
    <property type="match status" value="1"/>
</dbReference>
<feature type="transmembrane region" description="Helical" evidence="1">
    <location>
        <begin position="469"/>
        <end position="491"/>
    </location>
</feature>
<evidence type="ECO:0000313" key="3">
    <source>
        <dbReference type="EMBL" id="KAF2852516.1"/>
    </source>
</evidence>
<organism evidence="3 4">
    <name type="scientific">Plenodomus tracheiphilus IPT5</name>
    <dbReference type="NCBI Taxonomy" id="1408161"/>
    <lineage>
        <taxon>Eukaryota</taxon>
        <taxon>Fungi</taxon>
        <taxon>Dikarya</taxon>
        <taxon>Ascomycota</taxon>
        <taxon>Pezizomycotina</taxon>
        <taxon>Dothideomycetes</taxon>
        <taxon>Pleosporomycetidae</taxon>
        <taxon>Pleosporales</taxon>
        <taxon>Pleosporineae</taxon>
        <taxon>Leptosphaeriaceae</taxon>
        <taxon>Plenodomus</taxon>
    </lineage>
</organism>
<dbReference type="Proteomes" id="UP000799423">
    <property type="component" value="Unassembled WGS sequence"/>
</dbReference>
<keyword evidence="2" id="KW-0732">Signal</keyword>
<feature type="non-terminal residue" evidence="3">
    <location>
        <position position="517"/>
    </location>
</feature>
<accession>A0A6A7BAF3</accession>
<feature type="chain" id="PRO_5025444389" evidence="2">
    <location>
        <begin position="18"/>
        <end position="517"/>
    </location>
</feature>
<keyword evidence="1" id="KW-1133">Transmembrane helix</keyword>
<keyword evidence="1" id="KW-0472">Membrane</keyword>
<name>A0A6A7BAF3_9PLEO</name>